<name>A0ABQ0GA49_9PEZI</name>
<keyword evidence="2" id="KW-1185">Reference proteome</keyword>
<comment type="caution">
    <text evidence="1">The sequence shown here is derived from an EMBL/GenBank/DDBJ whole genome shotgun (WGS) entry which is preliminary data.</text>
</comment>
<evidence type="ECO:0000313" key="2">
    <source>
        <dbReference type="Proteomes" id="UP001628179"/>
    </source>
</evidence>
<dbReference type="RefSeq" id="XP_070916350.1">
    <property type="nucleotide sequence ID" value="XM_071060249.1"/>
</dbReference>
<accession>A0ABQ0GA49</accession>
<reference evidence="1 2" key="1">
    <citation type="submission" date="2024-09" db="EMBL/GenBank/DDBJ databases">
        <title>Itraconazole resistance in Madurella fahalii resulting from another homologue of gene encoding cytochrome P450 14-alpha sterol demethylase (CYP51).</title>
        <authorList>
            <person name="Yoshioka I."/>
            <person name="Fahal A.H."/>
            <person name="Kaneko S."/>
            <person name="Yaguchi T."/>
        </authorList>
    </citation>
    <scope>NUCLEOTIDE SEQUENCE [LARGE SCALE GENOMIC DNA]</scope>
    <source>
        <strain evidence="1 2">IFM 68171</strain>
    </source>
</reference>
<dbReference type="Proteomes" id="UP001628179">
    <property type="component" value="Unassembled WGS sequence"/>
</dbReference>
<protein>
    <recommendedName>
        <fullName evidence="3">Fungal N-terminal domain-containing protein</fullName>
    </recommendedName>
</protein>
<organism evidence="1 2">
    <name type="scientific">Madurella fahalii</name>
    <dbReference type="NCBI Taxonomy" id="1157608"/>
    <lineage>
        <taxon>Eukaryota</taxon>
        <taxon>Fungi</taxon>
        <taxon>Dikarya</taxon>
        <taxon>Ascomycota</taxon>
        <taxon>Pezizomycotina</taxon>
        <taxon>Sordariomycetes</taxon>
        <taxon>Sordariomycetidae</taxon>
        <taxon>Sordariales</taxon>
        <taxon>Sordariales incertae sedis</taxon>
        <taxon>Madurella</taxon>
    </lineage>
</organism>
<gene>
    <name evidence="1" type="ORF">MFIFM68171_04829</name>
</gene>
<dbReference type="EMBL" id="BAAFSV010000002">
    <property type="protein sequence ID" value="GAB1314619.1"/>
    <property type="molecule type" value="Genomic_DNA"/>
</dbReference>
<evidence type="ECO:0008006" key="3">
    <source>
        <dbReference type="Google" id="ProtNLM"/>
    </source>
</evidence>
<evidence type="ECO:0000313" key="1">
    <source>
        <dbReference type="EMBL" id="GAB1314619.1"/>
    </source>
</evidence>
<sequence>MAETLAIAGSLAAVMQLSKSAQKLARIAYQLATDVGAASEEMKRFATQVQSFSNTVKVAQFGLHQYCTEHRHSRVVTYISKHRVLEDIGSEAEHVQQHLQAIRRQVQTLRSRSMLWATFKWLWNKASILELYPEMESIKTCLGLLLVTTQLEATRDSGGLEKEM</sequence>
<dbReference type="GeneID" id="98175572"/>
<proteinExistence type="predicted"/>